<reference evidence="2 3" key="1">
    <citation type="journal article" date="2023" name="Plants (Basel)">
        <title>Bridging the Gap: Combining Genomics and Transcriptomics Approaches to Understand Stylosanthes scabra, an Orphan Legume from the Brazilian Caatinga.</title>
        <authorList>
            <person name="Ferreira-Neto J.R.C."/>
            <person name="da Silva M.D."/>
            <person name="Binneck E."/>
            <person name="de Melo N.F."/>
            <person name="da Silva R.H."/>
            <person name="de Melo A.L.T.M."/>
            <person name="Pandolfi V."/>
            <person name="Bustamante F.O."/>
            <person name="Brasileiro-Vidal A.C."/>
            <person name="Benko-Iseppon A.M."/>
        </authorList>
    </citation>
    <scope>NUCLEOTIDE SEQUENCE [LARGE SCALE GENOMIC DNA]</scope>
    <source>
        <tissue evidence="2">Leaves</tissue>
    </source>
</reference>
<feature type="region of interest" description="Disordered" evidence="1">
    <location>
        <begin position="28"/>
        <end position="98"/>
    </location>
</feature>
<gene>
    <name evidence="2" type="ORF">PIB30_079880</name>
</gene>
<dbReference type="EMBL" id="JASCZI010061561">
    <property type="protein sequence ID" value="MED6139014.1"/>
    <property type="molecule type" value="Genomic_DNA"/>
</dbReference>
<evidence type="ECO:0000313" key="3">
    <source>
        <dbReference type="Proteomes" id="UP001341840"/>
    </source>
</evidence>
<accession>A0ABU6SRE0</accession>
<sequence length="98" mass="10555">PQPQSQPQPQPQAQPQPQYLDRPILMMTIPGLPEPAPPSFRPKQRIFRPPTSTLNVPKPAGTSSNALSTETAAAAAGRTSSRLLEHAAKKPFSPPKNN</sequence>
<organism evidence="2 3">
    <name type="scientific">Stylosanthes scabra</name>
    <dbReference type="NCBI Taxonomy" id="79078"/>
    <lineage>
        <taxon>Eukaryota</taxon>
        <taxon>Viridiplantae</taxon>
        <taxon>Streptophyta</taxon>
        <taxon>Embryophyta</taxon>
        <taxon>Tracheophyta</taxon>
        <taxon>Spermatophyta</taxon>
        <taxon>Magnoliopsida</taxon>
        <taxon>eudicotyledons</taxon>
        <taxon>Gunneridae</taxon>
        <taxon>Pentapetalae</taxon>
        <taxon>rosids</taxon>
        <taxon>fabids</taxon>
        <taxon>Fabales</taxon>
        <taxon>Fabaceae</taxon>
        <taxon>Papilionoideae</taxon>
        <taxon>50 kb inversion clade</taxon>
        <taxon>dalbergioids sensu lato</taxon>
        <taxon>Dalbergieae</taxon>
        <taxon>Pterocarpus clade</taxon>
        <taxon>Stylosanthes</taxon>
    </lineage>
</organism>
<dbReference type="Proteomes" id="UP001341840">
    <property type="component" value="Unassembled WGS sequence"/>
</dbReference>
<feature type="compositionally biased region" description="Low complexity" evidence="1">
    <location>
        <begin position="62"/>
        <end position="81"/>
    </location>
</feature>
<keyword evidence="3" id="KW-1185">Reference proteome</keyword>
<evidence type="ECO:0000313" key="2">
    <source>
        <dbReference type="EMBL" id="MED6139014.1"/>
    </source>
</evidence>
<comment type="caution">
    <text evidence="2">The sequence shown here is derived from an EMBL/GenBank/DDBJ whole genome shotgun (WGS) entry which is preliminary data.</text>
</comment>
<proteinExistence type="predicted"/>
<name>A0ABU6SRE0_9FABA</name>
<feature type="non-terminal residue" evidence="2">
    <location>
        <position position="1"/>
    </location>
</feature>
<protein>
    <submittedName>
        <fullName evidence="2">Uncharacterized protein</fullName>
    </submittedName>
</protein>
<evidence type="ECO:0000256" key="1">
    <source>
        <dbReference type="SAM" id="MobiDB-lite"/>
    </source>
</evidence>